<dbReference type="Proteomes" id="UP001276902">
    <property type="component" value="Unassembled WGS sequence"/>
</dbReference>
<evidence type="ECO:0000313" key="4">
    <source>
        <dbReference type="Proteomes" id="UP001276902"/>
    </source>
</evidence>
<evidence type="ECO:0000313" key="3">
    <source>
        <dbReference type="EMBL" id="MDY5167771.1"/>
    </source>
</evidence>
<accession>A0AB35UQI7</accession>
<protein>
    <submittedName>
        <fullName evidence="3">Tyrosine-type recombinase/integrase</fullName>
    </submittedName>
</protein>
<dbReference type="InterPro" id="IPR013762">
    <property type="entry name" value="Integrase-like_cat_sf"/>
</dbReference>
<dbReference type="InterPro" id="IPR002104">
    <property type="entry name" value="Integrase_catalytic"/>
</dbReference>
<dbReference type="AlphaFoldDB" id="A0AB35UQI7"/>
<evidence type="ECO:0000259" key="2">
    <source>
        <dbReference type="PROSITE" id="PS51898"/>
    </source>
</evidence>
<dbReference type="GO" id="GO:0006310">
    <property type="term" value="P:DNA recombination"/>
    <property type="evidence" value="ECO:0007669"/>
    <property type="project" value="UniProtKB-KW"/>
</dbReference>
<dbReference type="GO" id="GO:0015074">
    <property type="term" value="P:DNA integration"/>
    <property type="evidence" value="ECO:0007669"/>
    <property type="project" value="InterPro"/>
</dbReference>
<sequence>MTLYYTGIREGELLALTPADFDLEKGEIRINKNYQKINGVDIIQTPRTPKSNRTVTIPDTLVSCLREYMNTCYNLQPNDRIFPFTKCTLNREIKKGCQKYGVKKSECTIFTTAMPVCLLKWDDLPC</sequence>
<proteinExistence type="predicted"/>
<dbReference type="InterPro" id="IPR011010">
    <property type="entry name" value="DNA_brk_join_enz"/>
</dbReference>
<dbReference type="GO" id="GO:0003677">
    <property type="term" value="F:DNA binding"/>
    <property type="evidence" value="ECO:0007669"/>
    <property type="project" value="InterPro"/>
</dbReference>
<dbReference type="RefSeq" id="WP_320883344.1">
    <property type="nucleotide sequence ID" value="NZ_BAABZA010000001.1"/>
</dbReference>
<evidence type="ECO:0000256" key="1">
    <source>
        <dbReference type="ARBA" id="ARBA00023172"/>
    </source>
</evidence>
<dbReference type="PROSITE" id="PS51898">
    <property type="entry name" value="TYR_RECOMBINASE"/>
    <property type="match status" value="1"/>
</dbReference>
<comment type="caution">
    <text evidence="3">The sequence shown here is derived from an EMBL/GenBank/DDBJ whole genome shotgun (WGS) entry which is preliminary data.</text>
</comment>
<dbReference type="SUPFAM" id="SSF56349">
    <property type="entry name" value="DNA breaking-rejoining enzymes"/>
    <property type="match status" value="1"/>
</dbReference>
<feature type="domain" description="Tyr recombinase" evidence="2">
    <location>
        <begin position="1"/>
        <end position="126"/>
    </location>
</feature>
<keyword evidence="1" id="KW-0233">DNA recombination</keyword>
<gene>
    <name evidence="3" type="ORF">MQE39_06515</name>
</gene>
<dbReference type="EMBL" id="JALDAW010000011">
    <property type="protein sequence ID" value="MDY5167771.1"/>
    <property type="molecule type" value="Genomic_DNA"/>
</dbReference>
<dbReference type="Gene3D" id="1.10.443.10">
    <property type="entry name" value="Intergrase catalytic core"/>
    <property type="match status" value="1"/>
</dbReference>
<organism evidence="3 4">
    <name type="scientific">Dielma fastidiosa</name>
    <dbReference type="NCBI Taxonomy" id="1034346"/>
    <lineage>
        <taxon>Bacteria</taxon>
        <taxon>Bacillati</taxon>
        <taxon>Bacillota</taxon>
        <taxon>Erysipelotrichia</taxon>
        <taxon>Erysipelotrichales</taxon>
        <taxon>Erysipelotrichaceae</taxon>
        <taxon>Dielma</taxon>
    </lineage>
</organism>
<reference evidence="3" key="1">
    <citation type="submission" date="2022-03" db="EMBL/GenBank/DDBJ databases">
        <title>First case of bacteraemia caused by Dielma fastidiosa in a patient hospitalised with diverticulitis.</title>
        <authorList>
            <person name="Forman-Ankjaer B."/>
            <person name="Hvid-Jensen F."/>
            <person name="Kobel C.M."/>
            <person name="Greve T."/>
        </authorList>
    </citation>
    <scope>NUCLEOTIDE SEQUENCE</scope>
    <source>
        <strain evidence="3">AUH_DF_2021</strain>
    </source>
</reference>
<dbReference type="Pfam" id="PF00589">
    <property type="entry name" value="Phage_integrase"/>
    <property type="match status" value="1"/>
</dbReference>
<name>A0AB35UQI7_9FIRM</name>